<keyword evidence="5 7" id="KW-1133">Transmembrane helix</keyword>
<feature type="transmembrane region" description="Helical" evidence="7">
    <location>
        <begin position="158"/>
        <end position="182"/>
    </location>
</feature>
<keyword evidence="4 7" id="KW-0812">Transmembrane</keyword>
<dbReference type="EMBL" id="JAUYVI010000003">
    <property type="protein sequence ID" value="MDQ7248039.1"/>
    <property type="molecule type" value="Genomic_DNA"/>
</dbReference>
<accession>A0ABU0YJZ8</accession>
<evidence type="ECO:0000256" key="2">
    <source>
        <dbReference type="ARBA" id="ARBA00022475"/>
    </source>
</evidence>
<feature type="transmembrane region" description="Helical" evidence="7">
    <location>
        <begin position="260"/>
        <end position="286"/>
    </location>
</feature>
<comment type="subcellular location">
    <subcellularLocation>
        <location evidence="1 7">Cell membrane</location>
        <topology evidence="1 7">Multi-pass membrane protein</topology>
    </subcellularLocation>
</comment>
<keyword evidence="9" id="KW-1185">Reference proteome</keyword>
<dbReference type="PANTHER" id="PTHR30213">
    <property type="entry name" value="INNER MEMBRANE PROTEIN YHJD"/>
    <property type="match status" value="1"/>
</dbReference>
<dbReference type="InterPro" id="IPR023679">
    <property type="entry name" value="UPF0761_bac"/>
</dbReference>
<dbReference type="Proteomes" id="UP001230156">
    <property type="component" value="Unassembled WGS sequence"/>
</dbReference>
<evidence type="ECO:0000313" key="8">
    <source>
        <dbReference type="EMBL" id="MDQ7248039.1"/>
    </source>
</evidence>
<evidence type="ECO:0000256" key="5">
    <source>
        <dbReference type="ARBA" id="ARBA00022989"/>
    </source>
</evidence>
<protein>
    <recommendedName>
        <fullName evidence="7">UPF0761 membrane protein Q8A70_10200</fullName>
    </recommendedName>
</protein>
<gene>
    <name evidence="8" type="ORF">Q8A70_10200</name>
</gene>
<dbReference type="InterPro" id="IPR017039">
    <property type="entry name" value="Virul_fac_BrkB"/>
</dbReference>
<evidence type="ECO:0000256" key="1">
    <source>
        <dbReference type="ARBA" id="ARBA00004651"/>
    </source>
</evidence>
<keyword evidence="2 7" id="KW-1003">Cell membrane</keyword>
<evidence type="ECO:0000256" key="4">
    <source>
        <dbReference type="ARBA" id="ARBA00022692"/>
    </source>
</evidence>
<evidence type="ECO:0000256" key="7">
    <source>
        <dbReference type="HAMAP-Rule" id="MF_00672"/>
    </source>
</evidence>
<comment type="similarity">
    <text evidence="7">Belongs to the UPF0761 family.</text>
</comment>
<dbReference type="HAMAP" id="MF_00672">
    <property type="entry name" value="UPF0761"/>
    <property type="match status" value="1"/>
</dbReference>
<keyword evidence="6 7" id="KW-0472">Membrane</keyword>
<sequence length="442" mass="47928">MAENVEPRHANLTAAAQAAERARALAGRTSKATPSFLRYLLARFQSDGCSTSAAALSYTSLLAIVPMLAIGLAMFAAFPGFSGTRDALIQSLFENLTPSLGATVRTYLYTFMDNAVQATGAGIIGLALTAILLIHTIQVAFDRIFGATSRKTQWSRFPIYWALITLGPILFGVSFSISTYFFQKAGDSDLYGVSTGVQVLGAIAPFVLQAIGFALFYRLMPTRPVLTPDAIWGGIAAAFLFELSKRLFGLYLTYMPSYQALYGALATIPIFMVWMYLAWVIALIGAEVTAALPEWRAGRRSATGHHRRDDRLSLSLALLALLRQARSHGVGLRALDFIQELRADPVQVHELLEQLQRANIVAYSDGSRWVLTRDLTAMTMHYLCRVLGISLAGAESGTVPRVGPLIGRLAEEEERMLAQPVEAALASLDKPAAETKEAANSG</sequence>
<evidence type="ECO:0000256" key="3">
    <source>
        <dbReference type="ARBA" id="ARBA00022519"/>
    </source>
</evidence>
<feature type="transmembrane region" description="Helical" evidence="7">
    <location>
        <begin position="202"/>
        <end position="219"/>
    </location>
</feature>
<dbReference type="PANTHER" id="PTHR30213:SF0">
    <property type="entry name" value="UPF0761 MEMBRANE PROTEIN YIHY"/>
    <property type="match status" value="1"/>
</dbReference>
<dbReference type="RefSeq" id="WP_379955483.1">
    <property type="nucleotide sequence ID" value="NZ_JAUYVI010000003.1"/>
</dbReference>
<name>A0ABU0YJZ8_9PROT</name>
<dbReference type="NCBIfam" id="TIGR00765">
    <property type="entry name" value="yihY_not_rbn"/>
    <property type="match status" value="1"/>
</dbReference>
<feature type="transmembrane region" description="Helical" evidence="7">
    <location>
        <begin position="115"/>
        <end position="137"/>
    </location>
</feature>
<dbReference type="Pfam" id="PF03631">
    <property type="entry name" value="Virul_fac_BrkB"/>
    <property type="match status" value="1"/>
</dbReference>
<reference evidence="9" key="1">
    <citation type="submission" date="2023-08" db="EMBL/GenBank/DDBJ databases">
        <title>Rhodospirillaceae gen. nov., a novel taxon isolated from the Yangtze River Yuezi River estuary sludge.</title>
        <authorList>
            <person name="Ruan L."/>
        </authorList>
    </citation>
    <scope>NUCLEOTIDE SEQUENCE [LARGE SCALE GENOMIC DNA]</scope>
    <source>
        <strain evidence="9">R-7</strain>
    </source>
</reference>
<evidence type="ECO:0000256" key="6">
    <source>
        <dbReference type="ARBA" id="ARBA00023136"/>
    </source>
</evidence>
<keyword evidence="3" id="KW-0997">Cell inner membrane</keyword>
<comment type="caution">
    <text evidence="8">The sequence shown here is derived from an EMBL/GenBank/DDBJ whole genome shotgun (WGS) entry which is preliminary data.</text>
</comment>
<evidence type="ECO:0000313" key="9">
    <source>
        <dbReference type="Proteomes" id="UP001230156"/>
    </source>
</evidence>
<organism evidence="8 9">
    <name type="scientific">Dongia sedimenti</name>
    <dbReference type="NCBI Taxonomy" id="3064282"/>
    <lineage>
        <taxon>Bacteria</taxon>
        <taxon>Pseudomonadati</taxon>
        <taxon>Pseudomonadota</taxon>
        <taxon>Alphaproteobacteria</taxon>
        <taxon>Rhodospirillales</taxon>
        <taxon>Dongiaceae</taxon>
        <taxon>Dongia</taxon>
    </lineage>
</organism>
<feature type="transmembrane region" description="Helical" evidence="7">
    <location>
        <begin position="53"/>
        <end position="78"/>
    </location>
</feature>
<comment type="caution">
    <text evidence="7">Lacks conserved residue(s) required for the propagation of feature annotation.</text>
</comment>
<proteinExistence type="inferred from homology"/>